<dbReference type="AlphaFoldDB" id="A0A803YC67"/>
<dbReference type="InterPro" id="IPR018936">
    <property type="entry name" value="PI3/4_kinase_CS"/>
</dbReference>
<gene>
    <name evidence="5" type="primary">LOC100546933</name>
</gene>
<dbReference type="Proteomes" id="UP000001645">
    <property type="component" value="Chromosome 1"/>
</dbReference>
<dbReference type="GO" id="GO:0016303">
    <property type="term" value="F:1-phosphatidylinositol-3-kinase activity"/>
    <property type="evidence" value="ECO:0007669"/>
    <property type="project" value="TreeGrafter"/>
</dbReference>
<dbReference type="PANTHER" id="PTHR10048:SF34">
    <property type="entry name" value="PHOSPHATIDYLINOSITOL 4,5-BISPHOSPHATE 3-KINASE CATALYTIC SUBUNIT GAMMA ISOFORM"/>
    <property type="match status" value="1"/>
</dbReference>
<keyword evidence="3" id="KW-0418">Kinase</keyword>
<organism evidence="5 6">
    <name type="scientific">Meleagris gallopavo</name>
    <name type="common">Wild turkey</name>
    <dbReference type="NCBI Taxonomy" id="9103"/>
    <lineage>
        <taxon>Eukaryota</taxon>
        <taxon>Metazoa</taxon>
        <taxon>Chordata</taxon>
        <taxon>Craniata</taxon>
        <taxon>Vertebrata</taxon>
        <taxon>Euteleostomi</taxon>
        <taxon>Archelosauria</taxon>
        <taxon>Archosauria</taxon>
        <taxon>Dinosauria</taxon>
        <taxon>Saurischia</taxon>
        <taxon>Theropoda</taxon>
        <taxon>Coelurosauria</taxon>
        <taxon>Aves</taxon>
        <taxon>Neognathae</taxon>
        <taxon>Galloanserae</taxon>
        <taxon>Galliformes</taxon>
        <taxon>Phasianidae</taxon>
        <taxon>Meleagridinae</taxon>
        <taxon>Meleagris</taxon>
    </lineage>
</organism>
<dbReference type="GeneTree" id="ENSGT00940000156858"/>
<dbReference type="GO" id="GO:0035005">
    <property type="term" value="F:1-phosphatidylinositol-4-phosphate 3-kinase activity"/>
    <property type="evidence" value="ECO:0007669"/>
    <property type="project" value="TreeGrafter"/>
</dbReference>
<dbReference type="InterPro" id="IPR000403">
    <property type="entry name" value="PI3/4_kinase_cat_dom"/>
</dbReference>
<keyword evidence="2" id="KW-0808">Transferase</keyword>
<accession>A0A803YC67</accession>
<dbReference type="SMART" id="SM00146">
    <property type="entry name" value="PI3Kc"/>
    <property type="match status" value="1"/>
</dbReference>
<dbReference type="GO" id="GO:0005886">
    <property type="term" value="C:plasma membrane"/>
    <property type="evidence" value="ECO:0007669"/>
    <property type="project" value="TreeGrafter"/>
</dbReference>
<dbReference type="PANTHER" id="PTHR10048">
    <property type="entry name" value="PHOSPHATIDYLINOSITOL KINASE"/>
    <property type="match status" value="1"/>
</dbReference>
<dbReference type="SUPFAM" id="SSF56112">
    <property type="entry name" value="Protein kinase-like (PK-like)"/>
    <property type="match status" value="1"/>
</dbReference>
<dbReference type="InterPro" id="IPR015433">
    <property type="entry name" value="PI3/4_kinase"/>
</dbReference>
<dbReference type="Gene3D" id="3.30.1010.10">
    <property type="entry name" value="Phosphatidylinositol 3-kinase Catalytic Subunit, Chain A, domain 4"/>
    <property type="match status" value="1"/>
</dbReference>
<dbReference type="GO" id="GO:0016477">
    <property type="term" value="P:cell migration"/>
    <property type="evidence" value="ECO:0007669"/>
    <property type="project" value="TreeGrafter"/>
</dbReference>
<comment type="similarity">
    <text evidence="1">Belongs to the PI3/PI4-kinase family. Type III PI4K subfamily.</text>
</comment>
<evidence type="ECO:0000313" key="5">
    <source>
        <dbReference type="Ensembl" id="ENSMGAP00000029364.1"/>
    </source>
</evidence>
<keyword evidence="6" id="KW-1185">Reference proteome</keyword>
<dbReference type="GO" id="GO:0048015">
    <property type="term" value="P:phosphatidylinositol-mediated signaling"/>
    <property type="evidence" value="ECO:0007669"/>
    <property type="project" value="TreeGrafter"/>
</dbReference>
<dbReference type="GO" id="GO:0005737">
    <property type="term" value="C:cytoplasm"/>
    <property type="evidence" value="ECO:0007669"/>
    <property type="project" value="TreeGrafter"/>
</dbReference>
<dbReference type="InParanoid" id="A0A803YC67"/>
<dbReference type="Ensembl" id="ENSMGAT00000023193.1">
    <property type="protein sequence ID" value="ENSMGAP00000029364.1"/>
    <property type="gene ID" value="ENSMGAG00000018570.1"/>
</dbReference>
<dbReference type="GO" id="GO:0043491">
    <property type="term" value="P:phosphatidylinositol 3-kinase/protein kinase B signal transduction"/>
    <property type="evidence" value="ECO:0007669"/>
    <property type="project" value="TreeGrafter"/>
</dbReference>
<dbReference type="PROSITE" id="PS50290">
    <property type="entry name" value="PI3_4_KINASE_3"/>
    <property type="match status" value="1"/>
</dbReference>
<dbReference type="Pfam" id="PF00454">
    <property type="entry name" value="PI3_PI4_kinase"/>
    <property type="match status" value="1"/>
</dbReference>
<reference evidence="5" key="2">
    <citation type="submission" date="2025-08" db="UniProtKB">
        <authorList>
            <consortium name="Ensembl"/>
        </authorList>
    </citation>
    <scope>IDENTIFICATION</scope>
</reference>
<reference evidence="5" key="3">
    <citation type="submission" date="2025-09" db="UniProtKB">
        <authorList>
            <consortium name="Ensembl"/>
        </authorList>
    </citation>
    <scope>IDENTIFICATION</scope>
</reference>
<name>A0A803YC67_MELGA</name>
<dbReference type="Gene3D" id="1.10.1070.11">
    <property type="entry name" value="Phosphatidylinositol 3-/4-kinase, catalytic domain"/>
    <property type="match status" value="2"/>
</dbReference>
<dbReference type="PROSITE" id="PS00916">
    <property type="entry name" value="PI3_4_KINASE_2"/>
    <property type="match status" value="1"/>
</dbReference>
<dbReference type="GO" id="GO:0005944">
    <property type="term" value="C:phosphatidylinositol 3-kinase complex, class IB"/>
    <property type="evidence" value="ECO:0007669"/>
    <property type="project" value="TreeGrafter"/>
</dbReference>
<dbReference type="GO" id="GO:0005943">
    <property type="term" value="C:phosphatidylinositol 3-kinase complex, class IA"/>
    <property type="evidence" value="ECO:0007669"/>
    <property type="project" value="TreeGrafter"/>
</dbReference>
<evidence type="ECO:0000256" key="1">
    <source>
        <dbReference type="ARBA" id="ARBA00006209"/>
    </source>
</evidence>
<feature type="domain" description="PI3K/PI4K catalytic" evidence="4">
    <location>
        <begin position="1"/>
        <end position="220"/>
    </location>
</feature>
<evidence type="ECO:0000313" key="6">
    <source>
        <dbReference type="Proteomes" id="UP000001645"/>
    </source>
</evidence>
<dbReference type="InterPro" id="IPR036940">
    <property type="entry name" value="PI3/4_kinase_cat_sf"/>
</dbReference>
<evidence type="ECO:0000259" key="4">
    <source>
        <dbReference type="PROSITE" id="PS50290"/>
    </source>
</evidence>
<sequence length="220" mass="24889">MLILQILRIMESIWEAESLDLCLLPYGCISTGNKIGMIEIVKDATTIAKIQQSTVGNTGAFKDEILNQWLKDRCVIEEKFQAAVERFVYSCAGYCVATFVLGIGDRHNDNIMITETGEGLSTPHKVYDVCVKAYLALRHHTNLLIILFSMMLMTGMPQLTSKEDIEYIRDALTVGKSEEDAKKHFLDQIEVCRDKGWTVQFNWFLHLVLGIKQGVEKHSA</sequence>
<reference evidence="5 6" key="1">
    <citation type="journal article" date="2010" name="PLoS Biol.">
        <title>Multi-platform next-generation sequencing of the domestic turkey (Meleagris gallopavo): genome assembly and analysis.</title>
        <authorList>
            <person name="Dalloul R.A."/>
            <person name="Long J.A."/>
            <person name="Zimin A.V."/>
            <person name="Aslam L."/>
            <person name="Beal K."/>
            <person name="Blomberg L.A."/>
            <person name="Bouffard P."/>
            <person name="Burt D.W."/>
            <person name="Crasta O."/>
            <person name="Crooijmans R.P."/>
            <person name="Cooper K."/>
            <person name="Coulombe R.A."/>
            <person name="De S."/>
            <person name="Delany M.E."/>
            <person name="Dodgson J.B."/>
            <person name="Dong J.J."/>
            <person name="Evans C."/>
            <person name="Frederickson K.M."/>
            <person name="Flicek P."/>
            <person name="Florea L."/>
            <person name="Folkerts O."/>
            <person name="Groenen M.A."/>
            <person name="Harkins T.T."/>
            <person name="Herrero J."/>
            <person name="Hoffmann S."/>
            <person name="Megens H.J."/>
            <person name="Jiang A."/>
            <person name="de Jong P."/>
            <person name="Kaiser P."/>
            <person name="Kim H."/>
            <person name="Kim K.W."/>
            <person name="Kim S."/>
            <person name="Langenberger D."/>
            <person name="Lee M.K."/>
            <person name="Lee T."/>
            <person name="Mane S."/>
            <person name="Marcais G."/>
            <person name="Marz M."/>
            <person name="McElroy A.P."/>
            <person name="Modise T."/>
            <person name="Nefedov M."/>
            <person name="Notredame C."/>
            <person name="Paton I.R."/>
            <person name="Payne W.S."/>
            <person name="Pertea G."/>
            <person name="Prickett D."/>
            <person name="Puiu D."/>
            <person name="Qioa D."/>
            <person name="Raineri E."/>
            <person name="Ruffier M."/>
            <person name="Salzberg S.L."/>
            <person name="Schatz M.C."/>
            <person name="Scheuring C."/>
            <person name="Schmidt C.J."/>
            <person name="Schroeder S."/>
            <person name="Searle S.M."/>
            <person name="Smith E.J."/>
            <person name="Smith J."/>
            <person name="Sonstegard T.S."/>
            <person name="Stadler P.F."/>
            <person name="Tafer H."/>
            <person name="Tu Z.J."/>
            <person name="Van Tassell C.P."/>
            <person name="Vilella A.J."/>
            <person name="Williams K.P."/>
            <person name="Yorke J.A."/>
            <person name="Zhang L."/>
            <person name="Zhang H.B."/>
            <person name="Zhang X."/>
            <person name="Zhang Y."/>
            <person name="Reed K.M."/>
        </authorList>
    </citation>
    <scope>NUCLEOTIDE SEQUENCE [LARGE SCALE GENOMIC DNA]</scope>
</reference>
<evidence type="ECO:0000256" key="2">
    <source>
        <dbReference type="ARBA" id="ARBA00022679"/>
    </source>
</evidence>
<evidence type="ECO:0000256" key="3">
    <source>
        <dbReference type="ARBA" id="ARBA00022777"/>
    </source>
</evidence>
<protein>
    <recommendedName>
        <fullName evidence="4">PI3K/PI4K catalytic domain-containing protein</fullName>
    </recommendedName>
</protein>
<proteinExistence type="inferred from homology"/>
<dbReference type="InterPro" id="IPR011009">
    <property type="entry name" value="Kinase-like_dom_sf"/>
</dbReference>